<dbReference type="SUPFAM" id="SSF51735">
    <property type="entry name" value="NAD(P)-binding Rossmann-fold domains"/>
    <property type="match status" value="1"/>
</dbReference>
<dbReference type="KEGG" id="ppha:BVH74_05185"/>
<dbReference type="Gene3D" id="3.40.50.720">
    <property type="entry name" value="NAD(P)-binding Rossmann-like Domain"/>
    <property type="match status" value="1"/>
</dbReference>
<dbReference type="STRING" id="1931241.BVH74_05185"/>
<dbReference type="RefSeq" id="WP_080049037.1">
    <property type="nucleotide sequence ID" value="NZ_CP020100.1"/>
</dbReference>
<reference evidence="2 3" key="1">
    <citation type="submission" date="2017-03" db="EMBL/GenBank/DDBJ databases">
        <title>Complete genome sequence of the novel DNRA strain Pseudomonas sp. S-6-2 isolated from Chinese polluted river sediment. Journal of Biotechnology.</title>
        <authorList>
            <person name="Li J."/>
            <person name="Xiang F."/>
            <person name="Wang L."/>
            <person name="Xi L."/>
            <person name="Liu J."/>
        </authorList>
    </citation>
    <scope>NUCLEOTIDE SEQUENCE [LARGE SCALE GENOMIC DNA]</scope>
    <source>
        <strain evidence="2 3">S-6-2</strain>
    </source>
</reference>
<dbReference type="GO" id="GO:0004029">
    <property type="term" value="F:aldehyde dehydrogenase (NAD+) activity"/>
    <property type="evidence" value="ECO:0007669"/>
    <property type="project" value="TreeGrafter"/>
</dbReference>
<dbReference type="GO" id="GO:0005737">
    <property type="term" value="C:cytoplasm"/>
    <property type="evidence" value="ECO:0007669"/>
    <property type="project" value="TreeGrafter"/>
</dbReference>
<dbReference type="PANTHER" id="PTHR48079">
    <property type="entry name" value="PROTEIN YEEZ"/>
    <property type="match status" value="1"/>
</dbReference>
<dbReference type="InterPro" id="IPR051783">
    <property type="entry name" value="NAD(P)-dependent_oxidoreduct"/>
</dbReference>
<dbReference type="InterPro" id="IPR001509">
    <property type="entry name" value="Epimerase_deHydtase"/>
</dbReference>
<dbReference type="AlphaFoldDB" id="A0A1V0B2L8"/>
<sequence>MKRVLVAGCGDLGSALALRLLARGWQVYGLRRDTSELAPGIEPLVADLCEPQQPAQWPAQIDYVVYCPAAGRRDPELYQRLYVDGLRHLLGWLAQNKRKPRYLLQVSSTAVYAQADGQWVSENSPALAASDTGRLLLAAEDLALRSGIPASVVRLAGIYGPGRTRLIEQVRAGLQVAAEPAQYTNRIHRDDAAALLEHLLLLVDQDELLAPCYLGVDDEPAAMHEVAAWLAGQLGVESREDGPVSTRVGSKRCSNALARESGWAPQYPSYREGYAALLGEQGGAGS</sequence>
<dbReference type="PANTHER" id="PTHR48079:SF6">
    <property type="entry name" value="NAD(P)-BINDING DOMAIN-CONTAINING PROTEIN-RELATED"/>
    <property type="match status" value="1"/>
</dbReference>
<evidence type="ECO:0000313" key="2">
    <source>
        <dbReference type="EMBL" id="AQZ94182.1"/>
    </source>
</evidence>
<protein>
    <submittedName>
        <fullName evidence="2">NAD(P)-dependent oxidoreductase</fullName>
    </submittedName>
</protein>
<keyword evidence="3" id="KW-1185">Reference proteome</keyword>
<gene>
    <name evidence="2" type="ORF">BVH74_05185</name>
</gene>
<organism evidence="2 3">
    <name type="scientific">Halopseudomonas phragmitis</name>
    <dbReference type="NCBI Taxonomy" id="1931241"/>
    <lineage>
        <taxon>Bacteria</taxon>
        <taxon>Pseudomonadati</taxon>
        <taxon>Pseudomonadota</taxon>
        <taxon>Gammaproteobacteria</taxon>
        <taxon>Pseudomonadales</taxon>
        <taxon>Pseudomonadaceae</taxon>
        <taxon>Halopseudomonas</taxon>
    </lineage>
</organism>
<dbReference type="Proteomes" id="UP000243488">
    <property type="component" value="Chromosome"/>
</dbReference>
<dbReference type="Pfam" id="PF01370">
    <property type="entry name" value="Epimerase"/>
    <property type="match status" value="1"/>
</dbReference>
<dbReference type="InterPro" id="IPR036291">
    <property type="entry name" value="NAD(P)-bd_dom_sf"/>
</dbReference>
<evidence type="ECO:0000259" key="1">
    <source>
        <dbReference type="Pfam" id="PF01370"/>
    </source>
</evidence>
<name>A0A1V0B2L8_9GAMM</name>
<evidence type="ECO:0000313" key="3">
    <source>
        <dbReference type="Proteomes" id="UP000243488"/>
    </source>
</evidence>
<accession>A0A1V0B2L8</accession>
<proteinExistence type="predicted"/>
<dbReference type="EMBL" id="CP020100">
    <property type="protein sequence ID" value="AQZ94182.1"/>
    <property type="molecule type" value="Genomic_DNA"/>
</dbReference>
<feature type="domain" description="NAD-dependent epimerase/dehydratase" evidence="1">
    <location>
        <begin position="4"/>
        <end position="172"/>
    </location>
</feature>